<evidence type="ECO:0000256" key="2">
    <source>
        <dbReference type="SAM" id="SignalP"/>
    </source>
</evidence>
<feature type="region of interest" description="Disordered" evidence="1">
    <location>
        <begin position="38"/>
        <end position="197"/>
    </location>
</feature>
<feature type="compositionally biased region" description="Basic and acidic residues" evidence="1">
    <location>
        <begin position="38"/>
        <end position="67"/>
    </location>
</feature>
<gene>
    <name evidence="3" type="ORF">CRENBAI_007007</name>
</gene>
<accession>A0AAV9RTM8</accession>
<dbReference type="EMBL" id="JAHHUM010001443">
    <property type="protein sequence ID" value="KAK5612390.1"/>
    <property type="molecule type" value="Genomic_DNA"/>
</dbReference>
<keyword evidence="2" id="KW-0732">Signal</keyword>
<name>A0AAV9RTM8_9TELE</name>
<proteinExistence type="predicted"/>
<reference evidence="3 4" key="1">
    <citation type="submission" date="2021-06" db="EMBL/GenBank/DDBJ databases">
        <authorList>
            <person name="Palmer J.M."/>
        </authorList>
    </citation>
    <scope>NUCLEOTIDE SEQUENCE [LARGE SCALE GENOMIC DNA]</scope>
    <source>
        <strain evidence="3 4">MEX-2019</strain>
        <tissue evidence="3">Muscle</tissue>
    </source>
</reference>
<dbReference type="Proteomes" id="UP001311232">
    <property type="component" value="Unassembled WGS sequence"/>
</dbReference>
<comment type="caution">
    <text evidence="3">The sequence shown here is derived from an EMBL/GenBank/DDBJ whole genome shotgun (WGS) entry which is preliminary data.</text>
</comment>
<evidence type="ECO:0000313" key="4">
    <source>
        <dbReference type="Proteomes" id="UP001311232"/>
    </source>
</evidence>
<evidence type="ECO:0000256" key="1">
    <source>
        <dbReference type="SAM" id="MobiDB-lite"/>
    </source>
</evidence>
<sequence>MTDVVQELGSAGKRTRTTSVLKLLLLLFPVGNIHSRDFKTHEHTPRTHMKPESSRSHRDEPRTEPTVRRTGRTAALKRQFSGRSPEREHDITSSKLPRNKEPGAASGEPDQHRNRSGGRGKAGPEITVSSRTGTDCGATAAPCASQQAGNTVRTRKSRFGGAAHLRPEEKSFTRSGSVDPRSRTAESGPGRDGAERRGGALLLSECLDGLLTEHFSRHVNAAD</sequence>
<evidence type="ECO:0000313" key="3">
    <source>
        <dbReference type="EMBL" id="KAK5612390.1"/>
    </source>
</evidence>
<feature type="chain" id="PRO_5043418106" evidence="2">
    <location>
        <begin position="36"/>
        <end position="223"/>
    </location>
</feature>
<feature type="signal peptide" evidence="2">
    <location>
        <begin position="1"/>
        <end position="35"/>
    </location>
</feature>
<keyword evidence="4" id="KW-1185">Reference proteome</keyword>
<protein>
    <submittedName>
        <fullName evidence="3">Uncharacterized protein</fullName>
    </submittedName>
</protein>
<organism evidence="3 4">
    <name type="scientific">Crenichthys baileyi</name>
    <name type="common">White River springfish</name>
    <dbReference type="NCBI Taxonomy" id="28760"/>
    <lineage>
        <taxon>Eukaryota</taxon>
        <taxon>Metazoa</taxon>
        <taxon>Chordata</taxon>
        <taxon>Craniata</taxon>
        <taxon>Vertebrata</taxon>
        <taxon>Euteleostomi</taxon>
        <taxon>Actinopterygii</taxon>
        <taxon>Neopterygii</taxon>
        <taxon>Teleostei</taxon>
        <taxon>Neoteleostei</taxon>
        <taxon>Acanthomorphata</taxon>
        <taxon>Ovalentaria</taxon>
        <taxon>Atherinomorphae</taxon>
        <taxon>Cyprinodontiformes</taxon>
        <taxon>Goodeidae</taxon>
        <taxon>Crenichthys</taxon>
    </lineage>
</organism>
<dbReference type="AlphaFoldDB" id="A0AAV9RTM8"/>